<sequence length="547" mass="62713">MARCAYCGDSDKPNVFKPYDLGCWISSGEACPSCVGIYQLESQIQEAKQALDLMFQRHYEMKRQINRSHDPMAGRLPPEIVLIIFQFCMPDIRRDTQGLWKFSSKEIATPLTLGAVCQHWRYVAWSTPELWTVIKVDLDASHLRLQCHLARDWLSRSGSQLPLSIRIFASRSGQRLKHPGSAKIAREFIHTLNRYSDRWRLLDLSIPPYLFPTFCGDSLASSILRTLQLEAIPQYAPGENFKFNRQKVKLKPEVVFLSDLPLRAVNIEWDNVTQVKLQGLPPRDCFRLLKRALQLKDCTFYDIGLDRAGNHPTATDTISHSQLTVLDVSSQYTLDPFFTRVAFPALEELSYDTMQEGYNISITTLISLIKRSSSRLRKLRIEDITVDQIALISLLEVVPFLWQLEIVTGTSSALDSLFNHLAMTSIANDSDTENDEQLVHFLPELQFLRFQIPVQPSCKFIPAIFGPLFELDNRRRRPLHTILVHFEWREDDPIFSIDKEIMRDILSILGAGLNLEILYLYHQPPLDLIRASMDDYGVVTDINEGNA</sequence>
<dbReference type="OrthoDB" id="2269034at2759"/>
<dbReference type="Proteomes" id="UP000027222">
    <property type="component" value="Unassembled WGS sequence"/>
</dbReference>
<reference evidence="2" key="1">
    <citation type="journal article" date="2014" name="Proc. Natl. Acad. Sci. U.S.A.">
        <title>Extensive sampling of basidiomycete genomes demonstrates inadequacy of the white-rot/brown-rot paradigm for wood decay fungi.</title>
        <authorList>
            <person name="Riley R."/>
            <person name="Salamov A.A."/>
            <person name="Brown D.W."/>
            <person name="Nagy L.G."/>
            <person name="Floudas D."/>
            <person name="Held B.W."/>
            <person name="Levasseur A."/>
            <person name="Lombard V."/>
            <person name="Morin E."/>
            <person name="Otillar R."/>
            <person name="Lindquist E.A."/>
            <person name="Sun H."/>
            <person name="LaButti K.M."/>
            <person name="Schmutz J."/>
            <person name="Jabbour D."/>
            <person name="Luo H."/>
            <person name="Baker S.E."/>
            <person name="Pisabarro A.G."/>
            <person name="Walton J.D."/>
            <person name="Blanchette R.A."/>
            <person name="Henrissat B."/>
            <person name="Martin F."/>
            <person name="Cullen D."/>
            <person name="Hibbett D.S."/>
            <person name="Grigoriev I.V."/>
        </authorList>
    </citation>
    <scope>NUCLEOTIDE SEQUENCE [LARGE SCALE GENOMIC DNA]</scope>
    <source>
        <strain evidence="2">CBS 339.88</strain>
    </source>
</reference>
<dbReference type="STRING" id="685588.A0A067TRP1"/>
<dbReference type="Gene3D" id="1.20.1280.50">
    <property type="match status" value="1"/>
</dbReference>
<protein>
    <submittedName>
        <fullName evidence="1">Uncharacterized protein</fullName>
    </submittedName>
</protein>
<proteinExistence type="predicted"/>
<name>A0A067TRP1_GALM3</name>
<gene>
    <name evidence="1" type="ORF">GALMADRAFT_235027</name>
</gene>
<accession>A0A067TRP1</accession>
<dbReference type="AlphaFoldDB" id="A0A067TRP1"/>
<keyword evidence="2" id="KW-1185">Reference proteome</keyword>
<dbReference type="HOGENOM" id="CLU_018544_14_1_1"/>
<organism evidence="1 2">
    <name type="scientific">Galerina marginata (strain CBS 339.88)</name>
    <dbReference type="NCBI Taxonomy" id="685588"/>
    <lineage>
        <taxon>Eukaryota</taxon>
        <taxon>Fungi</taxon>
        <taxon>Dikarya</taxon>
        <taxon>Basidiomycota</taxon>
        <taxon>Agaricomycotina</taxon>
        <taxon>Agaricomycetes</taxon>
        <taxon>Agaricomycetidae</taxon>
        <taxon>Agaricales</taxon>
        <taxon>Agaricineae</taxon>
        <taxon>Strophariaceae</taxon>
        <taxon>Galerina</taxon>
    </lineage>
</organism>
<evidence type="ECO:0000313" key="1">
    <source>
        <dbReference type="EMBL" id="KDR85890.1"/>
    </source>
</evidence>
<dbReference type="EMBL" id="KL142367">
    <property type="protein sequence ID" value="KDR85890.1"/>
    <property type="molecule type" value="Genomic_DNA"/>
</dbReference>
<evidence type="ECO:0000313" key="2">
    <source>
        <dbReference type="Proteomes" id="UP000027222"/>
    </source>
</evidence>